<dbReference type="GO" id="GO:0022857">
    <property type="term" value="F:transmembrane transporter activity"/>
    <property type="evidence" value="ECO:0007669"/>
    <property type="project" value="InterPro"/>
</dbReference>
<feature type="domain" description="Major facilitator superfamily (MFS) profile" evidence="4">
    <location>
        <begin position="95"/>
        <end position="486"/>
    </location>
</feature>
<feature type="transmembrane region" description="Helical" evidence="3">
    <location>
        <begin position="342"/>
        <end position="362"/>
    </location>
</feature>
<keyword evidence="3" id="KW-0472">Membrane</keyword>
<evidence type="ECO:0000256" key="3">
    <source>
        <dbReference type="SAM" id="Phobius"/>
    </source>
</evidence>
<keyword evidence="6" id="KW-1185">Reference proteome</keyword>
<dbReference type="Gene3D" id="1.20.1250.20">
    <property type="entry name" value="MFS general substrate transporter like domains"/>
    <property type="match status" value="2"/>
</dbReference>
<proteinExistence type="inferred from homology"/>
<dbReference type="Proteomes" id="UP000646827">
    <property type="component" value="Unassembled WGS sequence"/>
</dbReference>
<feature type="transmembrane region" description="Helical" evidence="3">
    <location>
        <begin position="369"/>
        <end position="390"/>
    </location>
</feature>
<feature type="transmembrane region" description="Helical" evidence="3">
    <location>
        <begin position="459"/>
        <end position="481"/>
    </location>
</feature>
<dbReference type="AlphaFoldDB" id="A0A8H7S855"/>
<reference evidence="5 6" key="1">
    <citation type="submission" date="2020-12" db="EMBL/GenBank/DDBJ databases">
        <title>Metabolic potential, ecology and presence of endohyphal bacteria is reflected in genomic diversity of Mucoromycotina.</title>
        <authorList>
            <person name="Muszewska A."/>
            <person name="Okrasinska A."/>
            <person name="Steczkiewicz K."/>
            <person name="Drgas O."/>
            <person name="Orlowska M."/>
            <person name="Perlinska-Lenart U."/>
            <person name="Aleksandrzak-Piekarczyk T."/>
            <person name="Szatraj K."/>
            <person name="Zielenkiewicz U."/>
            <person name="Pilsyk S."/>
            <person name="Malc E."/>
            <person name="Mieczkowski P."/>
            <person name="Kruszewska J.S."/>
            <person name="Biernat P."/>
            <person name="Pawlowska J."/>
        </authorList>
    </citation>
    <scope>NUCLEOTIDE SEQUENCE [LARGE SCALE GENOMIC DNA]</scope>
    <source>
        <strain evidence="5 6">CBS 142.35</strain>
    </source>
</reference>
<name>A0A8H7S855_9FUNG</name>
<keyword evidence="3" id="KW-0812">Transmembrane</keyword>
<feature type="transmembrane region" description="Helical" evidence="3">
    <location>
        <begin position="255"/>
        <end position="275"/>
    </location>
</feature>
<dbReference type="InterPro" id="IPR020846">
    <property type="entry name" value="MFS_dom"/>
</dbReference>
<feature type="transmembrane region" description="Helical" evidence="3">
    <location>
        <begin position="296"/>
        <end position="322"/>
    </location>
</feature>
<feature type="transmembrane region" description="Helical" evidence="3">
    <location>
        <begin position="396"/>
        <end position="415"/>
    </location>
</feature>
<feature type="transmembrane region" description="Helical" evidence="3">
    <location>
        <begin position="192"/>
        <end position="211"/>
    </location>
</feature>
<dbReference type="Pfam" id="PF07690">
    <property type="entry name" value="MFS_1"/>
    <property type="match status" value="1"/>
</dbReference>
<protein>
    <recommendedName>
        <fullName evidence="4">Major facilitator superfamily (MFS) profile domain-containing protein</fullName>
    </recommendedName>
</protein>
<feature type="transmembrane region" description="Helical" evidence="3">
    <location>
        <begin position="223"/>
        <end position="243"/>
    </location>
</feature>
<evidence type="ECO:0000313" key="6">
    <source>
        <dbReference type="Proteomes" id="UP000646827"/>
    </source>
</evidence>
<feature type="transmembrane region" description="Helical" evidence="3">
    <location>
        <begin position="137"/>
        <end position="159"/>
    </location>
</feature>
<dbReference type="PANTHER" id="PTHR11360:SF315">
    <property type="entry name" value="TRANSPORTER MCH2-RELATED"/>
    <property type="match status" value="1"/>
</dbReference>
<dbReference type="InterPro" id="IPR011701">
    <property type="entry name" value="MFS"/>
</dbReference>
<sequence length="493" mass="53696">MAAISPFSDRAENVPANNFDLEKVSIYTIEEKNQNNDYNESQQQQQQHTLEKDPSEIVQHDALYIYNTVVSGIDEASIVEPLPDNILNDIPDGGYGWAIVVAGFLGNFIMFGIASIWGLFSQAYATSVLEGKASTLALMTVGSVTNVCLNVLSPVSILTARFGTRFNYALGSVLMVLGVILTGFSYEIWHIYLTQGVLYGFGCAFVYMSIASVIPQWFSKKRAFAMGICASGTGLGGLCLSPLSNYLIQKYGIGWAYHILGFFALGVAAVGTILIKDRLPRSYRIKQQQKMKKSPIDFSMFKVVNFNIWLIGAVISLMGYLAPLFYIPKYAAEIGINEYDSSNLLSVLLAMSAIGRIGLGLLADYIGRLNMFIIGSALSGIFSFVIWPFASSYNILLVYCILWGITCGLYYALAAPITASVVGLEKLSSGLSILFIFSAISAMGTPISSAIQEATLNNGYIGIQMFVGAVYVLGSIICIILKYRLTGSLFSIY</sequence>
<evidence type="ECO:0000259" key="4">
    <source>
        <dbReference type="PROSITE" id="PS50850"/>
    </source>
</evidence>
<dbReference type="OrthoDB" id="5667at2759"/>
<evidence type="ECO:0000256" key="1">
    <source>
        <dbReference type="ARBA" id="ARBA00004141"/>
    </source>
</evidence>
<dbReference type="EMBL" id="JAEPRB010000042">
    <property type="protein sequence ID" value="KAG2224494.1"/>
    <property type="molecule type" value="Genomic_DNA"/>
</dbReference>
<evidence type="ECO:0000313" key="5">
    <source>
        <dbReference type="EMBL" id="KAG2224494.1"/>
    </source>
</evidence>
<feature type="transmembrane region" description="Helical" evidence="3">
    <location>
        <begin position="95"/>
        <end position="117"/>
    </location>
</feature>
<accession>A0A8H7S855</accession>
<dbReference type="PROSITE" id="PS50850">
    <property type="entry name" value="MFS"/>
    <property type="match status" value="1"/>
</dbReference>
<keyword evidence="3" id="KW-1133">Transmembrane helix</keyword>
<feature type="transmembrane region" description="Helical" evidence="3">
    <location>
        <begin position="427"/>
        <end position="447"/>
    </location>
</feature>
<dbReference type="CDD" id="cd17352">
    <property type="entry name" value="MFS_MCT_SLC16"/>
    <property type="match status" value="1"/>
</dbReference>
<dbReference type="InterPro" id="IPR050327">
    <property type="entry name" value="Proton-linked_MCT"/>
</dbReference>
<comment type="similarity">
    <text evidence="2">Belongs to the major facilitator superfamily. Monocarboxylate porter (TC 2.A.1.13) family.</text>
</comment>
<gene>
    <name evidence="5" type="ORF">INT45_010560</name>
</gene>
<organism evidence="5 6">
    <name type="scientific">Circinella minor</name>
    <dbReference type="NCBI Taxonomy" id="1195481"/>
    <lineage>
        <taxon>Eukaryota</taxon>
        <taxon>Fungi</taxon>
        <taxon>Fungi incertae sedis</taxon>
        <taxon>Mucoromycota</taxon>
        <taxon>Mucoromycotina</taxon>
        <taxon>Mucoromycetes</taxon>
        <taxon>Mucorales</taxon>
        <taxon>Lichtheimiaceae</taxon>
        <taxon>Circinella</taxon>
    </lineage>
</organism>
<dbReference type="InterPro" id="IPR036259">
    <property type="entry name" value="MFS_trans_sf"/>
</dbReference>
<dbReference type="SUPFAM" id="SSF103473">
    <property type="entry name" value="MFS general substrate transporter"/>
    <property type="match status" value="1"/>
</dbReference>
<comment type="subcellular location">
    <subcellularLocation>
        <location evidence="1">Membrane</location>
        <topology evidence="1">Multi-pass membrane protein</topology>
    </subcellularLocation>
</comment>
<dbReference type="GO" id="GO:0016020">
    <property type="term" value="C:membrane"/>
    <property type="evidence" value="ECO:0007669"/>
    <property type="project" value="UniProtKB-SubCell"/>
</dbReference>
<feature type="transmembrane region" description="Helical" evidence="3">
    <location>
        <begin position="166"/>
        <end position="186"/>
    </location>
</feature>
<dbReference type="PANTHER" id="PTHR11360">
    <property type="entry name" value="MONOCARBOXYLATE TRANSPORTER"/>
    <property type="match status" value="1"/>
</dbReference>
<evidence type="ECO:0000256" key="2">
    <source>
        <dbReference type="ARBA" id="ARBA00006727"/>
    </source>
</evidence>
<comment type="caution">
    <text evidence="5">The sequence shown here is derived from an EMBL/GenBank/DDBJ whole genome shotgun (WGS) entry which is preliminary data.</text>
</comment>